<dbReference type="PANTHER" id="PTHR13355:SF11">
    <property type="entry name" value="GLUCOSAMINE 6-PHOSPHATE N-ACETYLTRANSFERASE"/>
    <property type="match status" value="1"/>
</dbReference>
<dbReference type="EMBL" id="AZCN01000081">
    <property type="protein sequence ID" value="KRK14471.1"/>
    <property type="molecule type" value="Genomic_DNA"/>
</dbReference>
<dbReference type="PROSITE" id="PS51186">
    <property type="entry name" value="GNAT"/>
    <property type="match status" value="1"/>
</dbReference>
<gene>
    <name evidence="2" type="ORF">FD22_GL002395</name>
</gene>
<dbReference type="PATRIC" id="fig|913848.6.peg.2444"/>
<accession>A0A0R1F737</accession>
<reference evidence="2 3" key="1">
    <citation type="journal article" date="2015" name="Genome Announc.">
        <title>Expanding the biotechnology potential of lactobacilli through comparative genomics of 213 strains and associated genera.</title>
        <authorList>
            <person name="Sun Z."/>
            <person name="Harris H.M."/>
            <person name="McCann A."/>
            <person name="Guo C."/>
            <person name="Argimon S."/>
            <person name="Zhang W."/>
            <person name="Yang X."/>
            <person name="Jeffery I.B."/>
            <person name="Cooney J.C."/>
            <person name="Kagawa T.F."/>
            <person name="Liu W."/>
            <person name="Song Y."/>
            <person name="Salvetti E."/>
            <person name="Wrobel A."/>
            <person name="Rasinkangas P."/>
            <person name="Parkhill J."/>
            <person name="Rea M.C."/>
            <person name="O'Sullivan O."/>
            <person name="Ritari J."/>
            <person name="Douillard F.P."/>
            <person name="Paul Ross R."/>
            <person name="Yang R."/>
            <person name="Briner A.E."/>
            <person name="Felis G.E."/>
            <person name="de Vos W.M."/>
            <person name="Barrangou R."/>
            <person name="Klaenhammer T.R."/>
            <person name="Caufield P.W."/>
            <person name="Cui Y."/>
            <person name="Zhang H."/>
            <person name="O'Toole P.W."/>
        </authorList>
    </citation>
    <scope>NUCLEOTIDE SEQUENCE [LARGE SCALE GENOMIC DNA]</scope>
    <source>
        <strain evidence="2 3">DSM 20001</strain>
    </source>
</reference>
<dbReference type="AlphaFoldDB" id="A0A0R1F737"/>
<dbReference type="SUPFAM" id="SSF55729">
    <property type="entry name" value="Acyl-CoA N-acyltransferases (Nat)"/>
    <property type="match status" value="1"/>
</dbReference>
<dbReference type="InterPro" id="IPR000182">
    <property type="entry name" value="GNAT_dom"/>
</dbReference>
<dbReference type="GO" id="GO:0004343">
    <property type="term" value="F:glucosamine 6-phosphate N-acetyltransferase activity"/>
    <property type="evidence" value="ECO:0007669"/>
    <property type="project" value="TreeGrafter"/>
</dbReference>
<protein>
    <submittedName>
        <fullName evidence="2">GNAT family acetyltransferase</fullName>
    </submittedName>
</protein>
<dbReference type="Proteomes" id="UP000051181">
    <property type="component" value="Unassembled WGS sequence"/>
</dbReference>
<proteinExistence type="predicted"/>
<dbReference type="eggNOG" id="COG2153">
    <property type="taxonomic scope" value="Bacteria"/>
</dbReference>
<dbReference type="GeneID" id="65916271"/>
<dbReference type="CDD" id="cd04301">
    <property type="entry name" value="NAT_SF"/>
    <property type="match status" value="1"/>
</dbReference>
<evidence type="ECO:0000259" key="1">
    <source>
        <dbReference type="PROSITE" id="PS51186"/>
    </source>
</evidence>
<evidence type="ECO:0000313" key="2">
    <source>
        <dbReference type="EMBL" id="KRK14471.1"/>
    </source>
</evidence>
<organism evidence="2 3">
    <name type="scientific">Loigolactobacillus coryniformis subsp. coryniformis KCTC 3167 = DSM 20001</name>
    <dbReference type="NCBI Taxonomy" id="913848"/>
    <lineage>
        <taxon>Bacteria</taxon>
        <taxon>Bacillati</taxon>
        <taxon>Bacillota</taxon>
        <taxon>Bacilli</taxon>
        <taxon>Lactobacillales</taxon>
        <taxon>Lactobacillaceae</taxon>
        <taxon>Loigolactobacillus</taxon>
    </lineage>
</organism>
<sequence>MEIRQTTDLNSPIYHDALAIRKTVFVQEQHVPIDLEIENEDKTIHFVGYIGQQPVATARLLPEAGGYHVQRVAILREHRGHDYGRELFAALEDYARQHDRLTLTLGGQDHALGFYERLGFSRTARPGFLDAGIPHHEMQKKLD</sequence>
<dbReference type="InterPro" id="IPR016181">
    <property type="entry name" value="Acyl_CoA_acyltransferase"/>
</dbReference>
<evidence type="ECO:0000313" key="3">
    <source>
        <dbReference type="Proteomes" id="UP000051181"/>
    </source>
</evidence>
<keyword evidence="2" id="KW-0808">Transferase</keyword>
<dbReference type="Pfam" id="PF13673">
    <property type="entry name" value="Acetyltransf_10"/>
    <property type="match status" value="1"/>
</dbReference>
<dbReference type="PANTHER" id="PTHR13355">
    <property type="entry name" value="GLUCOSAMINE 6-PHOSPHATE N-ACETYLTRANSFERASE"/>
    <property type="match status" value="1"/>
</dbReference>
<feature type="domain" description="N-acetyltransferase" evidence="1">
    <location>
        <begin position="1"/>
        <end position="143"/>
    </location>
</feature>
<dbReference type="Gene3D" id="3.40.630.30">
    <property type="match status" value="1"/>
</dbReference>
<dbReference type="InterPro" id="IPR039143">
    <property type="entry name" value="GNPNAT1-like"/>
</dbReference>
<name>A0A0R1F737_9LACO</name>
<dbReference type="RefSeq" id="WP_010010915.1">
    <property type="nucleotide sequence ID" value="NZ_AZCN01000081.1"/>
</dbReference>
<comment type="caution">
    <text evidence="2">The sequence shown here is derived from an EMBL/GenBank/DDBJ whole genome shotgun (WGS) entry which is preliminary data.</text>
</comment>